<comment type="caution">
    <text evidence="1">The sequence shown here is derived from an EMBL/GenBank/DDBJ whole genome shotgun (WGS) entry which is preliminary data.</text>
</comment>
<dbReference type="PANTHER" id="PTHR34563">
    <property type="entry name" value="BNACNNG33880D PROTEIN"/>
    <property type="match status" value="1"/>
</dbReference>
<evidence type="ECO:0000313" key="2">
    <source>
        <dbReference type="Proteomes" id="UP000729402"/>
    </source>
</evidence>
<dbReference type="Proteomes" id="UP000729402">
    <property type="component" value="Unassembled WGS sequence"/>
</dbReference>
<dbReference type="EMBL" id="JAAALK010000082">
    <property type="protein sequence ID" value="KAG8087234.1"/>
    <property type="molecule type" value="Genomic_DNA"/>
</dbReference>
<sequence>MSMPLVVLPSKLYKGKRKSIITIVSAGTLASFCHRSVGFSFQVVFDDDLTGRLPARVIWCRQIELLRSPLVRALNQFGFSSSSCSISSESAGRRRRAAEMVVMGQLGRFVDGIKSKLRTGGGKRAKKTAAAAYDKVDKTDSMRLEIRSRQAQKLIAKNLVAADSVGRRNKRLFLAF</sequence>
<name>A0A8J5WFE8_ZIZPA</name>
<dbReference type="OrthoDB" id="691078at2759"/>
<proteinExistence type="predicted"/>
<reference evidence="1" key="2">
    <citation type="submission" date="2021-02" db="EMBL/GenBank/DDBJ databases">
        <authorList>
            <person name="Kimball J.A."/>
            <person name="Haas M.W."/>
            <person name="Macchietto M."/>
            <person name="Kono T."/>
            <person name="Duquette J."/>
            <person name="Shao M."/>
        </authorList>
    </citation>
    <scope>NUCLEOTIDE SEQUENCE</scope>
    <source>
        <tissue evidence="1">Fresh leaf tissue</tissue>
    </source>
</reference>
<dbReference type="PANTHER" id="PTHR34563:SF6">
    <property type="entry name" value="OS08G0416800 PROTEIN"/>
    <property type="match status" value="1"/>
</dbReference>
<protein>
    <submittedName>
        <fullName evidence="1">Uncharacterized protein</fullName>
    </submittedName>
</protein>
<gene>
    <name evidence="1" type="ORF">GUJ93_ZPchr0010g10838</name>
</gene>
<organism evidence="1 2">
    <name type="scientific">Zizania palustris</name>
    <name type="common">Northern wild rice</name>
    <dbReference type="NCBI Taxonomy" id="103762"/>
    <lineage>
        <taxon>Eukaryota</taxon>
        <taxon>Viridiplantae</taxon>
        <taxon>Streptophyta</taxon>
        <taxon>Embryophyta</taxon>
        <taxon>Tracheophyta</taxon>
        <taxon>Spermatophyta</taxon>
        <taxon>Magnoliopsida</taxon>
        <taxon>Liliopsida</taxon>
        <taxon>Poales</taxon>
        <taxon>Poaceae</taxon>
        <taxon>BOP clade</taxon>
        <taxon>Oryzoideae</taxon>
        <taxon>Oryzeae</taxon>
        <taxon>Zizaniinae</taxon>
        <taxon>Zizania</taxon>
    </lineage>
</organism>
<keyword evidence="2" id="KW-1185">Reference proteome</keyword>
<dbReference type="AlphaFoldDB" id="A0A8J5WFE8"/>
<evidence type="ECO:0000313" key="1">
    <source>
        <dbReference type="EMBL" id="KAG8087234.1"/>
    </source>
</evidence>
<accession>A0A8J5WFE8</accession>
<reference evidence="1" key="1">
    <citation type="journal article" date="2021" name="bioRxiv">
        <title>Whole Genome Assembly and Annotation of Northern Wild Rice, Zizania palustris L., Supports a Whole Genome Duplication in the Zizania Genus.</title>
        <authorList>
            <person name="Haas M."/>
            <person name="Kono T."/>
            <person name="Macchietto M."/>
            <person name="Millas R."/>
            <person name="McGilp L."/>
            <person name="Shao M."/>
            <person name="Duquette J."/>
            <person name="Hirsch C.N."/>
            <person name="Kimball J."/>
        </authorList>
    </citation>
    <scope>NUCLEOTIDE SEQUENCE</scope>
    <source>
        <tissue evidence="1">Fresh leaf tissue</tissue>
    </source>
</reference>